<comment type="caution">
    <text evidence="3">The sequence shown here is derived from an EMBL/GenBank/DDBJ whole genome shotgun (WGS) entry which is preliminary data.</text>
</comment>
<dbReference type="AlphaFoldDB" id="X0ZP67"/>
<dbReference type="PANTHER" id="PTHR31332:SF0">
    <property type="entry name" value="7-HYDROXYMETHYL CHLOROPHYLL A REDUCTASE, CHLOROPLASTIC"/>
    <property type="match status" value="1"/>
</dbReference>
<feature type="non-terminal residue" evidence="3">
    <location>
        <position position="1"/>
    </location>
</feature>
<sequence length="272" mass="30299">VSTLLIHALNTGLIDGALLTGRDENWQPKPIIARTPEEVLAAAGSRYTIASSLLTYKDAIYEYELEKLAFVGMPCQIQAARKLQLWPPLSDKFGKFSLIIGLYCSSNYSYDLMRKTVQEELRIPINDVKKIDISRGKFLVYKKDGSVKEIPIKETKVHNWPSCQYCKDYTAEFADISVGSVGAPADDWNSVIIRSDIGIKLFNDAVDAGKITVADTIDLSKVEKESLRKKSKLTKMDEKVISAIQLLNVSEVEAKTYTTLMSLGYADISMLS</sequence>
<dbReference type="Pfam" id="PF04432">
    <property type="entry name" value="FrhB_FdhB_C"/>
    <property type="match status" value="1"/>
</dbReference>
<dbReference type="InterPro" id="IPR007525">
    <property type="entry name" value="FrhB_FdhB_C"/>
</dbReference>
<evidence type="ECO:0000259" key="2">
    <source>
        <dbReference type="Pfam" id="PF04432"/>
    </source>
</evidence>
<organism evidence="3">
    <name type="scientific">marine sediment metagenome</name>
    <dbReference type="NCBI Taxonomy" id="412755"/>
    <lineage>
        <taxon>unclassified sequences</taxon>
        <taxon>metagenomes</taxon>
        <taxon>ecological metagenomes</taxon>
    </lineage>
</organism>
<proteinExistence type="predicted"/>
<reference evidence="3" key="1">
    <citation type="journal article" date="2014" name="Front. Microbiol.">
        <title>High frequency of phylogenetically diverse reductive dehalogenase-homologous genes in deep subseafloor sedimentary metagenomes.</title>
        <authorList>
            <person name="Kawai M."/>
            <person name="Futagami T."/>
            <person name="Toyoda A."/>
            <person name="Takaki Y."/>
            <person name="Nishi S."/>
            <person name="Hori S."/>
            <person name="Arai W."/>
            <person name="Tsubouchi T."/>
            <person name="Morono Y."/>
            <person name="Uchiyama I."/>
            <person name="Ito T."/>
            <person name="Fujiyama A."/>
            <person name="Inagaki F."/>
            <person name="Takami H."/>
        </authorList>
    </citation>
    <scope>NUCLEOTIDE SEQUENCE</scope>
    <source>
        <strain evidence="3">Expedition CK06-06</strain>
    </source>
</reference>
<dbReference type="InterPro" id="IPR045220">
    <property type="entry name" value="FRHB/FDHB/HCAR-like"/>
</dbReference>
<feature type="non-terminal residue" evidence="3">
    <location>
        <position position="272"/>
    </location>
</feature>
<dbReference type="Pfam" id="PF04422">
    <property type="entry name" value="FrhB_FdhB_N"/>
    <property type="match status" value="1"/>
</dbReference>
<name>X0ZP67_9ZZZZ</name>
<evidence type="ECO:0000313" key="3">
    <source>
        <dbReference type="EMBL" id="GAG59857.1"/>
    </source>
</evidence>
<dbReference type="EMBL" id="BART01005020">
    <property type="protein sequence ID" value="GAG59857.1"/>
    <property type="molecule type" value="Genomic_DNA"/>
</dbReference>
<feature type="domain" description="Coenzyme F420 hydrogenase/dehydrogenase beta subunit N-terminal" evidence="1">
    <location>
        <begin position="1"/>
        <end position="53"/>
    </location>
</feature>
<dbReference type="PANTHER" id="PTHR31332">
    <property type="entry name" value="7-HYDROXYMETHYL CHLOROPHYLL A REDUCTASE, CHLOROPLASTIC"/>
    <property type="match status" value="1"/>
</dbReference>
<gene>
    <name evidence="3" type="ORF">S01H4_12026</name>
</gene>
<dbReference type="Gene3D" id="3.10.450.750">
    <property type="match status" value="1"/>
</dbReference>
<accession>X0ZP67</accession>
<feature type="domain" description="Coenzyme F420 hydrogenase/dehydrogenase beta subunit C-terminal" evidence="2">
    <location>
        <begin position="66"/>
        <end position="216"/>
    </location>
</feature>
<dbReference type="InterPro" id="IPR007516">
    <property type="entry name" value="Co_F420_Hydgase/DH_bsu_N"/>
</dbReference>
<dbReference type="GO" id="GO:0052592">
    <property type="term" value="F:oxidoreductase activity, acting on CH or CH2 groups, with an iron-sulfur protein as acceptor"/>
    <property type="evidence" value="ECO:0007669"/>
    <property type="project" value="TreeGrafter"/>
</dbReference>
<protein>
    <recommendedName>
        <fullName evidence="4">Coenzyme F420 hydrogenase/dehydrogenase beta subunit C-terminal domain-containing protein</fullName>
    </recommendedName>
</protein>
<evidence type="ECO:0008006" key="4">
    <source>
        <dbReference type="Google" id="ProtNLM"/>
    </source>
</evidence>
<evidence type="ECO:0000259" key="1">
    <source>
        <dbReference type="Pfam" id="PF04422"/>
    </source>
</evidence>